<feature type="transmembrane region" description="Helical" evidence="18">
    <location>
        <begin position="211"/>
        <end position="241"/>
    </location>
</feature>
<evidence type="ECO:0000256" key="3">
    <source>
        <dbReference type="ARBA" id="ARBA00009578"/>
    </source>
</evidence>
<gene>
    <name evidence="20" type="ORF">FX988_04073</name>
</gene>
<dbReference type="GO" id="GO:0006119">
    <property type="term" value="P:oxidative phosphorylation"/>
    <property type="evidence" value="ECO:0007669"/>
    <property type="project" value="UniProtKB-UniPathway"/>
</dbReference>
<feature type="transmembrane region" description="Helical" evidence="18">
    <location>
        <begin position="130"/>
        <end position="153"/>
    </location>
</feature>
<dbReference type="GO" id="GO:0046872">
    <property type="term" value="F:metal ion binding"/>
    <property type="evidence" value="ECO:0007669"/>
    <property type="project" value="UniProtKB-KW"/>
</dbReference>
<evidence type="ECO:0000256" key="8">
    <source>
        <dbReference type="ARBA" id="ARBA00022692"/>
    </source>
</evidence>
<dbReference type="EMBL" id="CP047656">
    <property type="protein sequence ID" value="QHJ13793.1"/>
    <property type="molecule type" value="Genomic_DNA"/>
</dbReference>
<feature type="transmembrane region" description="Helical" evidence="18">
    <location>
        <begin position="331"/>
        <end position="356"/>
    </location>
</feature>
<dbReference type="GO" id="GO:0016491">
    <property type="term" value="F:oxidoreductase activity"/>
    <property type="evidence" value="ECO:0007669"/>
    <property type="project" value="UniProtKB-KW"/>
</dbReference>
<comment type="catalytic activity">
    <reaction evidence="16 18">
        <text>4 Fe(II)-[cytochrome c] + O2 + 8 H(+)(in) = 4 Fe(III)-[cytochrome c] + 2 H2O + 4 H(+)(out)</text>
        <dbReference type="Rhea" id="RHEA:11436"/>
        <dbReference type="Rhea" id="RHEA-COMP:10350"/>
        <dbReference type="Rhea" id="RHEA-COMP:14399"/>
        <dbReference type="ChEBI" id="CHEBI:15377"/>
        <dbReference type="ChEBI" id="CHEBI:15378"/>
        <dbReference type="ChEBI" id="CHEBI:15379"/>
        <dbReference type="ChEBI" id="CHEBI:29033"/>
        <dbReference type="ChEBI" id="CHEBI:29034"/>
        <dbReference type="EC" id="7.1.1.9"/>
    </reaction>
</comment>
<keyword evidence="7 17" id="KW-0679">Respiratory chain</keyword>
<keyword evidence="15 18" id="KW-0472">Membrane</keyword>
<dbReference type="GO" id="GO:0015990">
    <property type="term" value="P:electron transport coupled proton transport"/>
    <property type="evidence" value="ECO:0007669"/>
    <property type="project" value="InterPro"/>
</dbReference>
<evidence type="ECO:0000256" key="18">
    <source>
        <dbReference type="RuleBase" id="RU363061"/>
    </source>
</evidence>
<evidence type="ECO:0000256" key="2">
    <source>
        <dbReference type="ARBA" id="ARBA00004673"/>
    </source>
</evidence>
<comment type="subcellular location">
    <subcellularLocation>
        <location evidence="1 18">Cell membrane</location>
        <topology evidence="1 18">Multi-pass membrane protein</topology>
    </subcellularLocation>
</comment>
<evidence type="ECO:0000256" key="1">
    <source>
        <dbReference type="ARBA" id="ARBA00004651"/>
    </source>
</evidence>
<keyword evidence="12 18" id="KW-1133">Transmembrane helix</keyword>
<evidence type="ECO:0000256" key="7">
    <source>
        <dbReference type="ARBA" id="ARBA00022660"/>
    </source>
</evidence>
<dbReference type="UniPathway" id="UPA00705"/>
<feature type="transmembrane region" description="Helical" evidence="18">
    <location>
        <begin position="173"/>
        <end position="199"/>
    </location>
</feature>
<evidence type="ECO:0000313" key="21">
    <source>
        <dbReference type="Proteomes" id="UP000464524"/>
    </source>
</evidence>
<feature type="transmembrane region" description="Helical" evidence="18">
    <location>
        <begin position="586"/>
        <end position="603"/>
    </location>
</feature>
<dbReference type="Pfam" id="PF00115">
    <property type="entry name" value="COX1"/>
    <property type="match status" value="1"/>
</dbReference>
<dbReference type="EC" id="7.1.1.9" evidence="18"/>
<proteinExistence type="inferred from homology"/>
<dbReference type="InterPro" id="IPR023615">
    <property type="entry name" value="Cyt_c_Oxase_su1_BS"/>
</dbReference>
<keyword evidence="8 17" id="KW-0812">Transmembrane</keyword>
<evidence type="ECO:0000256" key="13">
    <source>
        <dbReference type="ARBA" id="ARBA00023004"/>
    </source>
</evidence>
<feature type="transmembrane region" description="Helical" evidence="18">
    <location>
        <begin position="402"/>
        <end position="426"/>
    </location>
</feature>
<evidence type="ECO:0000256" key="12">
    <source>
        <dbReference type="ARBA" id="ARBA00022989"/>
    </source>
</evidence>
<keyword evidence="14 18" id="KW-0186">Copper</keyword>
<dbReference type="KEGG" id="pmes:FX988_04073"/>
<evidence type="ECO:0000259" key="19">
    <source>
        <dbReference type="PROSITE" id="PS50855"/>
    </source>
</evidence>
<reference evidence="20 21" key="1">
    <citation type="submission" date="2019-12" db="EMBL/GenBank/DDBJ databases">
        <title>Genome sequencing and assembly of endphytes of Porphyra tenera.</title>
        <authorList>
            <person name="Park J.M."/>
            <person name="Shin R."/>
            <person name="Jo S.H."/>
        </authorList>
    </citation>
    <scope>NUCLEOTIDE SEQUENCE [LARGE SCALE GENOMIC DNA]</scope>
    <source>
        <strain evidence="20 21">GPM4</strain>
    </source>
</reference>
<dbReference type="PANTHER" id="PTHR10422:SF35">
    <property type="entry name" value="CYTOCHROME BO(3) UBIQUINOL OXIDASE SUBUNIT 1"/>
    <property type="match status" value="1"/>
</dbReference>
<feature type="transmembrane region" description="Helical" evidence="18">
    <location>
        <begin position="96"/>
        <end position="118"/>
    </location>
</feature>
<name>A0A857JPM5_9ALTE</name>
<feature type="domain" description="Cytochrome oxidase subunit I profile" evidence="19">
    <location>
        <begin position="37"/>
        <end position="543"/>
    </location>
</feature>
<dbReference type="PANTHER" id="PTHR10422">
    <property type="entry name" value="CYTOCHROME C OXIDASE SUBUNIT 1"/>
    <property type="match status" value="1"/>
</dbReference>
<evidence type="ECO:0000313" key="20">
    <source>
        <dbReference type="EMBL" id="QHJ13793.1"/>
    </source>
</evidence>
<feature type="transmembrane region" description="Helical" evidence="18">
    <location>
        <begin position="609"/>
        <end position="627"/>
    </location>
</feature>
<evidence type="ECO:0000256" key="4">
    <source>
        <dbReference type="ARBA" id="ARBA00022448"/>
    </source>
</evidence>
<dbReference type="PRINTS" id="PR01165">
    <property type="entry name" value="CYCOXIDASEI"/>
</dbReference>
<keyword evidence="11 17" id="KW-0249">Electron transport</keyword>
<dbReference type="InterPro" id="IPR023616">
    <property type="entry name" value="Cyt_c_oxase-like_su1_dom"/>
</dbReference>
<dbReference type="GO" id="GO:0022904">
    <property type="term" value="P:respiratory electron transport chain"/>
    <property type="evidence" value="ECO:0007669"/>
    <property type="project" value="TreeGrafter"/>
</dbReference>
<evidence type="ECO:0000256" key="9">
    <source>
        <dbReference type="ARBA" id="ARBA00022723"/>
    </source>
</evidence>
<evidence type="ECO:0000256" key="16">
    <source>
        <dbReference type="ARBA" id="ARBA00047816"/>
    </source>
</evidence>
<dbReference type="SUPFAM" id="SSF81442">
    <property type="entry name" value="Cytochrome c oxidase subunit I-like"/>
    <property type="match status" value="1"/>
</dbReference>
<keyword evidence="4 17" id="KW-0813">Transport</keyword>
<keyword evidence="5 18" id="KW-1003">Cell membrane</keyword>
<dbReference type="GO" id="GO:0005886">
    <property type="term" value="C:plasma membrane"/>
    <property type="evidence" value="ECO:0007669"/>
    <property type="project" value="UniProtKB-SubCell"/>
</dbReference>
<keyword evidence="10" id="KW-1278">Translocase</keyword>
<sequence length="648" mass="72975">MSLKNHPHTEQAIFDDQEGAESILDKTWLSPPGFLGWFTHVNQRQIGFRFVVTSLIFFALGGLLALLMRLQLVQPENTLMGAEFYHQIMTMHGTTMMFFFAVPAMEGLGIYLVPLMIGTRDMSFPRLNAFGYYVYLLAGITLYLALFLGMAPNTGWFSYVPLAGIDYSPGQGVSFWTTMITFIEISALTAAVELIVTILKQRAPGMTLNRMPIFVWSILVMSFMIVFAMPTVMVGSVLLALDRTFATQFFVASGGGDPLLWQHLFWFFGHPEVYIIVVPALGIVSTVISTFCQREVFGYTAVVLSMVTIGFVSFGLWVHHMFTTGLPHLGLSFFTAASAMIAIPSGVQIFCWIATLWGSKIQFKTPMLFIMGFFAVFVIGGLTGVMAASIPFDMQAHDSYFVVAHLHYVLIGGAVLPFFAGLYYWYPKMTGAMLSERLGRWSFWLIFVGLNLTFFPMHQLGLDGMPRRVYTYLHNMGWEEINFFVTCAAFLMAFGFLLTFINTLISPYKSRAAGSNPWHADTLEWWAQSPPRNYNFRHLPVISSRTPLWQKAPLYKVTGIRADRREIIITTLLDAKPQGVCIMPSPTYWPFVLALTVGFGFLGFMFKPILFVVGFFLSFFAIVGWLWPARPWLAEKPPEDGHPVRGLQ</sequence>
<dbReference type="PROSITE" id="PS00077">
    <property type="entry name" value="COX1_CUB"/>
    <property type="match status" value="1"/>
</dbReference>
<dbReference type="InterPro" id="IPR000883">
    <property type="entry name" value="Cyt_C_Oxase_1"/>
</dbReference>
<evidence type="ECO:0000256" key="15">
    <source>
        <dbReference type="ARBA" id="ARBA00023136"/>
    </source>
</evidence>
<feature type="transmembrane region" description="Helical" evidence="18">
    <location>
        <begin position="368"/>
        <end position="390"/>
    </location>
</feature>
<evidence type="ECO:0000256" key="5">
    <source>
        <dbReference type="ARBA" id="ARBA00022475"/>
    </source>
</evidence>
<dbReference type="AlphaFoldDB" id="A0A857JPM5"/>
<feature type="transmembrane region" description="Helical" evidence="18">
    <location>
        <begin position="261"/>
        <end position="284"/>
    </location>
</feature>
<evidence type="ECO:0000256" key="17">
    <source>
        <dbReference type="RuleBase" id="RU000370"/>
    </source>
</evidence>
<comment type="function">
    <text evidence="18">Cytochrome c oxidase is the component of the respiratory chain that catalyzes the reduction of oxygen to water. Subunits 1-3 form the functional core of the enzyme complex. CO I is the catalytic subunit of the enzyme. Electrons originating in cytochrome c are transferred via the copper A center of subunit 2 and heme A of subunit 1 to the bimetallic center formed by heme A3 and copper B.</text>
</comment>
<dbReference type="GO" id="GO:0004129">
    <property type="term" value="F:cytochrome-c oxidase activity"/>
    <property type="evidence" value="ECO:0007669"/>
    <property type="project" value="UniProtKB-EC"/>
</dbReference>
<dbReference type="PROSITE" id="PS50855">
    <property type="entry name" value="COX1"/>
    <property type="match status" value="1"/>
</dbReference>
<dbReference type="NCBIfam" id="TIGR02891">
    <property type="entry name" value="CtaD_CoxA"/>
    <property type="match status" value="1"/>
</dbReference>
<organism evidence="20 21">
    <name type="scientific">Paraglaciecola mesophila</name>
    <dbReference type="NCBI Taxonomy" id="197222"/>
    <lineage>
        <taxon>Bacteria</taxon>
        <taxon>Pseudomonadati</taxon>
        <taxon>Pseudomonadota</taxon>
        <taxon>Gammaproteobacteria</taxon>
        <taxon>Alteromonadales</taxon>
        <taxon>Alteromonadaceae</taxon>
        <taxon>Paraglaciecola</taxon>
    </lineage>
</organism>
<accession>A0A857JPM5</accession>
<protein>
    <recommendedName>
        <fullName evidence="18">Cytochrome c oxidase subunit 1</fullName>
        <ecNumber evidence="18">7.1.1.9</ecNumber>
    </recommendedName>
</protein>
<evidence type="ECO:0000256" key="11">
    <source>
        <dbReference type="ARBA" id="ARBA00022982"/>
    </source>
</evidence>
<evidence type="ECO:0000256" key="10">
    <source>
        <dbReference type="ARBA" id="ARBA00022967"/>
    </source>
</evidence>
<keyword evidence="21" id="KW-1185">Reference proteome</keyword>
<dbReference type="Proteomes" id="UP000464524">
    <property type="component" value="Chromosome"/>
</dbReference>
<keyword evidence="6 17" id="KW-0349">Heme</keyword>
<evidence type="ECO:0000256" key="6">
    <source>
        <dbReference type="ARBA" id="ARBA00022617"/>
    </source>
</evidence>
<keyword evidence="20" id="KW-0560">Oxidoreductase</keyword>
<comment type="similarity">
    <text evidence="3 17">Belongs to the heme-copper respiratory oxidase family.</text>
</comment>
<feature type="transmembrane region" description="Helical" evidence="18">
    <location>
        <begin position="438"/>
        <end position="461"/>
    </location>
</feature>
<feature type="transmembrane region" description="Helical" evidence="18">
    <location>
        <begin position="296"/>
        <end position="319"/>
    </location>
</feature>
<feature type="transmembrane region" description="Helical" evidence="18">
    <location>
        <begin position="50"/>
        <end position="70"/>
    </location>
</feature>
<dbReference type="InterPro" id="IPR036927">
    <property type="entry name" value="Cyt_c_oxase-like_su1_sf"/>
</dbReference>
<evidence type="ECO:0000256" key="14">
    <source>
        <dbReference type="ARBA" id="ARBA00023008"/>
    </source>
</evidence>
<keyword evidence="9 18" id="KW-0479">Metal-binding</keyword>
<dbReference type="GO" id="GO:0020037">
    <property type="term" value="F:heme binding"/>
    <property type="evidence" value="ECO:0007669"/>
    <property type="project" value="InterPro"/>
</dbReference>
<keyword evidence="13 18" id="KW-0408">Iron</keyword>
<dbReference type="RefSeq" id="WP_254700669.1">
    <property type="nucleotide sequence ID" value="NZ_CP047656.1"/>
</dbReference>
<dbReference type="InterPro" id="IPR014241">
    <property type="entry name" value="Cyt_c_oxidase_su1_bac"/>
</dbReference>
<feature type="transmembrane region" description="Helical" evidence="18">
    <location>
        <begin position="481"/>
        <end position="501"/>
    </location>
</feature>
<dbReference type="Gene3D" id="1.20.210.10">
    <property type="entry name" value="Cytochrome c oxidase-like, subunit I domain"/>
    <property type="match status" value="1"/>
</dbReference>
<comment type="pathway">
    <text evidence="2 18">Energy metabolism; oxidative phosphorylation.</text>
</comment>